<reference evidence="1 2" key="1">
    <citation type="submission" date="2019-03" db="EMBL/GenBank/DDBJ databases">
        <title>Draft genome sequences of novel Actinobacteria.</title>
        <authorList>
            <person name="Sahin N."/>
            <person name="Ay H."/>
            <person name="Saygin H."/>
        </authorList>
    </citation>
    <scope>NUCLEOTIDE SEQUENCE [LARGE SCALE GENOMIC DNA]</scope>
    <source>
        <strain evidence="1 2">JCM 13523</strain>
    </source>
</reference>
<protein>
    <recommendedName>
        <fullName evidence="3">WXG100 family type VII secretion target</fullName>
    </recommendedName>
</protein>
<proteinExistence type="predicted"/>
<dbReference type="InterPro" id="IPR036689">
    <property type="entry name" value="ESAT-6-like_sf"/>
</dbReference>
<dbReference type="SUPFAM" id="SSF140453">
    <property type="entry name" value="EsxAB dimer-like"/>
    <property type="match status" value="1"/>
</dbReference>
<dbReference type="EMBL" id="SMKX01000055">
    <property type="protein sequence ID" value="TDD58296.1"/>
    <property type="molecule type" value="Genomic_DNA"/>
</dbReference>
<dbReference type="OrthoDB" id="3254594at2"/>
<keyword evidence="2" id="KW-1185">Reference proteome</keyword>
<evidence type="ECO:0000313" key="1">
    <source>
        <dbReference type="EMBL" id="TDD58296.1"/>
    </source>
</evidence>
<dbReference type="Gene3D" id="1.10.287.1060">
    <property type="entry name" value="ESAT-6-like"/>
    <property type="match status" value="1"/>
</dbReference>
<dbReference type="AlphaFoldDB" id="A0A4R4ZJT2"/>
<evidence type="ECO:0008006" key="3">
    <source>
        <dbReference type="Google" id="ProtNLM"/>
    </source>
</evidence>
<organism evidence="1 2">
    <name type="scientific">Kribbella antibiotica</name>
    <dbReference type="NCBI Taxonomy" id="190195"/>
    <lineage>
        <taxon>Bacteria</taxon>
        <taxon>Bacillati</taxon>
        <taxon>Actinomycetota</taxon>
        <taxon>Actinomycetes</taxon>
        <taxon>Propionibacteriales</taxon>
        <taxon>Kribbellaceae</taxon>
        <taxon>Kribbella</taxon>
    </lineage>
</organism>
<accession>A0A4R4ZJT2</accession>
<dbReference type="Proteomes" id="UP000295124">
    <property type="component" value="Unassembled WGS sequence"/>
</dbReference>
<sequence length="89" mass="9495">MSGDMVGGSLPEMEALKKKLTEFQTQLSQLKTASSGVVTSTTWKGKYADDFRAAWGQCAKNISNIEADLTHASTAVEKNRQAIQTATGG</sequence>
<dbReference type="RefSeq" id="WP_132169521.1">
    <property type="nucleotide sequence ID" value="NZ_SMKX01000055.1"/>
</dbReference>
<evidence type="ECO:0000313" key="2">
    <source>
        <dbReference type="Proteomes" id="UP000295124"/>
    </source>
</evidence>
<comment type="caution">
    <text evidence="1">The sequence shown here is derived from an EMBL/GenBank/DDBJ whole genome shotgun (WGS) entry which is preliminary data.</text>
</comment>
<gene>
    <name evidence="1" type="ORF">E1263_19980</name>
</gene>
<name>A0A4R4ZJT2_9ACTN</name>